<protein>
    <submittedName>
        <fullName evidence="2">Uncharacterized protein</fullName>
    </submittedName>
</protein>
<dbReference type="AlphaFoldDB" id="A0A7W7RP76"/>
<feature type="region of interest" description="Disordered" evidence="1">
    <location>
        <begin position="26"/>
        <end position="71"/>
    </location>
</feature>
<reference evidence="2 3" key="1">
    <citation type="submission" date="2020-08" db="EMBL/GenBank/DDBJ databases">
        <title>Sequencing the genomes of 1000 actinobacteria strains.</title>
        <authorList>
            <person name="Klenk H.-P."/>
        </authorList>
    </citation>
    <scope>NUCLEOTIDE SEQUENCE [LARGE SCALE GENOMIC DNA]</scope>
    <source>
        <strain evidence="2 3">DSM 102030</strain>
    </source>
</reference>
<dbReference type="RefSeq" id="WP_184585276.1">
    <property type="nucleotide sequence ID" value="NZ_JACHJT010000002.1"/>
</dbReference>
<comment type="caution">
    <text evidence="2">The sequence shown here is derived from an EMBL/GenBank/DDBJ whole genome shotgun (WGS) entry which is preliminary data.</text>
</comment>
<organism evidence="2 3">
    <name type="scientific">Lipingzhangella halophila</name>
    <dbReference type="NCBI Taxonomy" id="1783352"/>
    <lineage>
        <taxon>Bacteria</taxon>
        <taxon>Bacillati</taxon>
        <taxon>Actinomycetota</taxon>
        <taxon>Actinomycetes</taxon>
        <taxon>Streptosporangiales</taxon>
        <taxon>Nocardiopsidaceae</taxon>
        <taxon>Lipingzhangella</taxon>
    </lineage>
</organism>
<sequence length="71" mass="8003">MGSTLITEDIWVEERFAEIVTGIRSAASVSAKIRPIEDPDASPEPERESEAPGQDREESEDDRRDSQDDRQ</sequence>
<dbReference type="Proteomes" id="UP000523007">
    <property type="component" value="Unassembled WGS sequence"/>
</dbReference>
<dbReference type="EMBL" id="JACHJT010000002">
    <property type="protein sequence ID" value="MBB4935586.1"/>
    <property type="molecule type" value="Genomic_DNA"/>
</dbReference>
<feature type="compositionally biased region" description="Basic and acidic residues" evidence="1">
    <location>
        <begin position="44"/>
        <end position="71"/>
    </location>
</feature>
<gene>
    <name evidence="2" type="ORF">F4561_006480</name>
</gene>
<proteinExistence type="predicted"/>
<keyword evidence="3" id="KW-1185">Reference proteome</keyword>
<name>A0A7W7RP76_9ACTN</name>
<evidence type="ECO:0000256" key="1">
    <source>
        <dbReference type="SAM" id="MobiDB-lite"/>
    </source>
</evidence>
<evidence type="ECO:0000313" key="3">
    <source>
        <dbReference type="Proteomes" id="UP000523007"/>
    </source>
</evidence>
<evidence type="ECO:0000313" key="2">
    <source>
        <dbReference type="EMBL" id="MBB4935586.1"/>
    </source>
</evidence>
<accession>A0A7W7RP76</accession>